<dbReference type="InParanoid" id="A0A0V0R6H7"/>
<comment type="caution">
    <text evidence="3">The sequence shown here is derived from an EMBL/GenBank/DDBJ whole genome shotgun (WGS) entry which is preliminary data.</text>
</comment>
<dbReference type="Gene3D" id="2.60.120.10">
    <property type="entry name" value="Jelly Rolls"/>
    <property type="match status" value="1"/>
</dbReference>
<evidence type="ECO:0000256" key="1">
    <source>
        <dbReference type="SAM" id="MobiDB-lite"/>
    </source>
</evidence>
<dbReference type="CDD" id="cd00038">
    <property type="entry name" value="CAP_ED"/>
    <property type="match status" value="1"/>
</dbReference>
<dbReference type="Pfam" id="PF00027">
    <property type="entry name" value="cNMP_binding"/>
    <property type="match status" value="1"/>
</dbReference>
<dbReference type="GO" id="GO:0003254">
    <property type="term" value="P:regulation of membrane depolarization"/>
    <property type="evidence" value="ECO:0007669"/>
    <property type="project" value="TreeGrafter"/>
</dbReference>
<evidence type="ECO:0000259" key="2">
    <source>
        <dbReference type="PROSITE" id="PS50042"/>
    </source>
</evidence>
<proteinExistence type="predicted"/>
<dbReference type="GO" id="GO:0035725">
    <property type="term" value="P:sodium ion transmembrane transport"/>
    <property type="evidence" value="ECO:0007669"/>
    <property type="project" value="TreeGrafter"/>
</dbReference>
<feature type="region of interest" description="Disordered" evidence="1">
    <location>
        <begin position="581"/>
        <end position="607"/>
    </location>
</feature>
<dbReference type="Pfam" id="PF07885">
    <property type="entry name" value="Ion_trans_2"/>
    <property type="match status" value="1"/>
</dbReference>
<protein>
    <submittedName>
        <fullName evidence="3">Cyclic nucleotide-binding protein</fullName>
    </submittedName>
</protein>
<dbReference type="PANTHER" id="PTHR45689:SF5">
    <property type="entry name" value="I[[H]] CHANNEL, ISOFORM E"/>
    <property type="match status" value="1"/>
</dbReference>
<dbReference type="PANTHER" id="PTHR45689">
    <property type="entry name" value="I[[H]] CHANNEL, ISOFORM E"/>
    <property type="match status" value="1"/>
</dbReference>
<dbReference type="InterPro" id="IPR000595">
    <property type="entry name" value="cNMP-bd_dom"/>
</dbReference>
<dbReference type="InterPro" id="IPR051413">
    <property type="entry name" value="K/Na_HCN_channel"/>
</dbReference>
<dbReference type="PROSITE" id="PS50042">
    <property type="entry name" value="CNMP_BINDING_3"/>
    <property type="match status" value="1"/>
</dbReference>
<dbReference type="InterPro" id="IPR018490">
    <property type="entry name" value="cNMP-bd_dom_sf"/>
</dbReference>
<evidence type="ECO:0000313" key="3">
    <source>
        <dbReference type="EMBL" id="KRX10116.1"/>
    </source>
</evidence>
<reference evidence="3 4" key="1">
    <citation type="journal article" date="2015" name="Sci. Rep.">
        <title>Genome of the facultative scuticociliatosis pathogen Pseudocohnilembus persalinus provides insight into its virulence through horizontal gene transfer.</title>
        <authorList>
            <person name="Xiong J."/>
            <person name="Wang G."/>
            <person name="Cheng J."/>
            <person name="Tian M."/>
            <person name="Pan X."/>
            <person name="Warren A."/>
            <person name="Jiang C."/>
            <person name="Yuan D."/>
            <person name="Miao W."/>
        </authorList>
    </citation>
    <scope>NUCLEOTIDE SEQUENCE [LARGE SCALE GENOMIC DNA]</scope>
    <source>
        <strain evidence="3">36N120E</strain>
    </source>
</reference>
<feature type="domain" description="Cyclic nucleotide-binding" evidence="2">
    <location>
        <begin position="124"/>
        <end position="231"/>
    </location>
</feature>
<dbReference type="InterPro" id="IPR013099">
    <property type="entry name" value="K_chnl_dom"/>
</dbReference>
<feature type="compositionally biased region" description="Basic residues" evidence="1">
    <location>
        <begin position="592"/>
        <end position="603"/>
    </location>
</feature>
<dbReference type="OrthoDB" id="421226at2759"/>
<sequence>MTTVGYGDFVPLTTAEKYFVVVTQIVSNSFFAYLLNFIGEIILEKSREKVVYKKQLTLLNKYLKKKNIEQDLQFQVRNYFAYQLKNQKELSYEEELQVFDSLSKDLKKRVTLDANLQLVKKLKFMNQFSKQTQEKLALVIQEIPFQENEIIYQEGEVDEDPCLYFIDSGEVQLYIESYKGEIEYTNFSLLKKGQYFGESSFVLNQARLISAKAIQMTRVFKLTRDTFLTIIKDDQHDLEIFSQIQYELLHGIQNKHFTCKICGENDHHNYVCPFTHLVVDKTKLILTYNQSTPHQNREPNPRNKLHKFNTLTNLKVVKECFDKFVKELFDDIQKIFGISSLGEDYIEFTTSQMDNNYSESNSFSSGSSSESVNFLQNSQVYNPEQQDLNEMEQQIYNQRIQQELEVIPEDYRQSQNDLNNQSSLKQYSNQNTLTNINNSEKSPITAKLRKRNKSKVNGFKPNRQFEFYGQVNPVIQSTSNDPFISASIHQNDNLNSEKTNNNTQDQNYAKNFLNRLGDKKKTQMLSKNFNTKLAAHNNVDSPLLNEKQNKQPFSQYKNINPQILQIPNNHFDMAGSQISVNSRDHSRPLSPHTHKHKNSKKQSLRNQQQQQFFNHQFYPNQIPFNQMQYPPQSPMQFSNQQSKFYKQYHQKNGRRPSIYNQNAQFQKLSLQQMQQFQLQQQQQQYQQQFNSPLLSNPYMQQQSMYYNSQFNPQNSFQNHGMDHYGMDYGQQSQFKKGKGLLDYSSMNQNSLMNRLNSKSLIKTSKIGNLTPVITKQQLKFQALENQQHQQSLMEQEKSQNSLFQVVHKEQILTPQQGFDSQQGILKDQDNVYSQQENIYQTQSKTIENVTILEKPTNFKYFYPEFNLNIEKMMEDYKLYKDREFPNYFGIYSYFNRFQLGDRKILKPKQSVKKSSFQVGDFNNFKGGKSKNFINSKVQNYLSELKKSKTPTLQLSKKL</sequence>
<dbReference type="SUPFAM" id="SSF81324">
    <property type="entry name" value="Voltage-gated potassium channels"/>
    <property type="match status" value="1"/>
</dbReference>
<dbReference type="Gene3D" id="1.10.287.70">
    <property type="match status" value="1"/>
</dbReference>
<evidence type="ECO:0000313" key="4">
    <source>
        <dbReference type="Proteomes" id="UP000054937"/>
    </source>
</evidence>
<gene>
    <name evidence="3" type="ORF">PPERSA_08519</name>
</gene>
<dbReference type="GO" id="GO:0005249">
    <property type="term" value="F:voltage-gated potassium channel activity"/>
    <property type="evidence" value="ECO:0007669"/>
    <property type="project" value="TreeGrafter"/>
</dbReference>
<dbReference type="GO" id="GO:0098855">
    <property type="term" value="C:HCN channel complex"/>
    <property type="evidence" value="ECO:0007669"/>
    <property type="project" value="TreeGrafter"/>
</dbReference>
<dbReference type="Gene3D" id="1.10.287.630">
    <property type="entry name" value="Helix hairpin bin"/>
    <property type="match status" value="1"/>
</dbReference>
<dbReference type="SUPFAM" id="SSF51206">
    <property type="entry name" value="cAMP-binding domain-like"/>
    <property type="match status" value="1"/>
</dbReference>
<keyword evidence="4" id="KW-1185">Reference proteome</keyword>
<organism evidence="3 4">
    <name type="scientific">Pseudocohnilembus persalinus</name>
    <name type="common">Ciliate</name>
    <dbReference type="NCBI Taxonomy" id="266149"/>
    <lineage>
        <taxon>Eukaryota</taxon>
        <taxon>Sar</taxon>
        <taxon>Alveolata</taxon>
        <taxon>Ciliophora</taxon>
        <taxon>Intramacronucleata</taxon>
        <taxon>Oligohymenophorea</taxon>
        <taxon>Scuticociliatia</taxon>
        <taxon>Philasterida</taxon>
        <taxon>Pseudocohnilembidae</taxon>
        <taxon>Pseudocohnilembus</taxon>
    </lineage>
</organism>
<name>A0A0V0R6H7_PSEPJ</name>
<dbReference type="AlphaFoldDB" id="A0A0V0R6H7"/>
<dbReference type="OMA" id="ICGENDH"/>
<dbReference type="SMART" id="SM00100">
    <property type="entry name" value="cNMP"/>
    <property type="match status" value="1"/>
</dbReference>
<dbReference type="EMBL" id="LDAU01000040">
    <property type="protein sequence ID" value="KRX10116.1"/>
    <property type="molecule type" value="Genomic_DNA"/>
</dbReference>
<dbReference type="Proteomes" id="UP000054937">
    <property type="component" value="Unassembled WGS sequence"/>
</dbReference>
<dbReference type="InterPro" id="IPR014710">
    <property type="entry name" value="RmlC-like_jellyroll"/>
</dbReference>
<accession>A0A0V0R6H7</accession>